<dbReference type="GO" id="GO:0005121">
    <property type="term" value="F:Toll binding"/>
    <property type="evidence" value="ECO:0007669"/>
    <property type="project" value="TreeGrafter"/>
</dbReference>
<dbReference type="EMBL" id="JH430751">
    <property type="status" value="NOT_ANNOTATED_CDS"/>
    <property type="molecule type" value="Genomic_DNA"/>
</dbReference>
<dbReference type="GO" id="GO:0045087">
    <property type="term" value="P:innate immune response"/>
    <property type="evidence" value="ECO:0007669"/>
    <property type="project" value="TreeGrafter"/>
</dbReference>
<feature type="compositionally biased region" description="Low complexity" evidence="4">
    <location>
        <begin position="390"/>
        <end position="421"/>
    </location>
</feature>
<feature type="region of interest" description="Disordered" evidence="4">
    <location>
        <begin position="387"/>
        <end position="431"/>
    </location>
</feature>
<dbReference type="InterPro" id="IPR032104">
    <property type="entry name" value="Spaetzle"/>
</dbReference>
<dbReference type="GO" id="GO:0008083">
    <property type="term" value="F:growth factor activity"/>
    <property type="evidence" value="ECO:0007669"/>
    <property type="project" value="TreeGrafter"/>
</dbReference>
<sequence>MAQPSLLLQVFVIWCLAVTRINGQLQQERFPTLFAGQFQTPRFVQRGSQMVTGFVGPINQNQLIGAQSQVQKIVVPMRIVNGQQQMEIDLNRLPKNIQAQILRQQQQRQQQLMLAQIQQQKLRQEQQRLQMQQQIANHQPVVPTATVVDAMPTISATGNQIVSSNQFNNNNVKVNPQQFQRTQNQQQFQGQQQQFRGVQNQQFQIPQNQQFQEQQNQQFQRQQNQQFKEQQNQQFQGQQNQQFQGQQNQQFQGQQNQQFQGQQNQQFQGQQNQQFQGNKINSFKNNKINSFKNNKINSFKDNKINSSEDKINKPKNKINRSKNKINRSKNKINNFANNRINNFKDHKINSFENNKINNFKDHKINNFKDRKINNFKDLKINNFKDHKQQFQRPQNQQFQGQQNQQFQGPQKQQAFQRPQNQEEIQKSQNQQDFQQLPNNFLRQQSQQDINVLQQQQFGNNLKQNNGFSENEVFKQQQLNFLPFNGQDSNNEARFNQFNEFIQQAQPENNMQRPNIEFGGFIPLTTSNPSISMSSINDISNEISSPSFIIAVTPSSTDLPVTKSTIQEIAHSSKQVAFTSESKPDFTVGLNNIDTIVTSTPMPTVSTSSSPFKTSIFTKNIPFMTSQKPRRVKVGCEGGLGFCDVNDNYPNNRVAFLTSKCRDLISKMFVPLPDTFEETSNVSASVRQDEACSSEKRFLKPGFAVDDHGKWQVIIQTPEISQRVIIEMCRTPQHSCSGLTNTNTRSRCVQKFSFQLLMALDPERPDDCPAMRAVRVPTSCSCQIEAPRISI</sequence>
<proteinExistence type="predicted"/>
<dbReference type="PANTHER" id="PTHR23199:SF12">
    <property type="entry name" value="NEUROTROPHIN 1-RELATED"/>
    <property type="match status" value="1"/>
</dbReference>
<keyword evidence="1 5" id="KW-0732">Signal</keyword>
<keyword evidence="2" id="KW-1015">Disulfide bond</keyword>
<keyword evidence="3" id="KW-0325">Glycoprotein</keyword>
<feature type="chain" id="PRO_5004579294" description="Spaetzle domain-containing protein" evidence="5">
    <location>
        <begin position="24"/>
        <end position="790"/>
    </location>
</feature>
<evidence type="ECO:0000259" key="6">
    <source>
        <dbReference type="Pfam" id="PF16077"/>
    </source>
</evidence>
<dbReference type="PANTHER" id="PTHR23199">
    <property type="entry name" value="NEUROTROPHIN 1-RELATED"/>
    <property type="match status" value="1"/>
</dbReference>
<dbReference type="HOGENOM" id="CLU_355396_0_0_1"/>
<dbReference type="GO" id="GO:0021556">
    <property type="term" value="P:central nervous system formation"/>
    <property type="evidence" value="ECO:0007669"/>
    <property type="project" value="TreeGrafter"/>
</dbReference>
<dbReference type="Pfam" id="PF16077">
    <property type="entry name" value="Spaetzle"/>
    <property type="match status" value="1"/>
</dbReference>
<protein>
    <recommendedName>
        <fullName evidence="6">Spaetzle domain-containing protein</fullName>
    </recommendedName>
</protein>
<evidence type="ECO:0000256" key="1">
    <source>
        <dbReference type="ARBA" id="ARBA00022729"/>
    </source>
</evidence>
<evidence type="ECO:0000256" key="4">
    <source>
        <dbReference type="SAM" id="MobiDB-lite"/>
    </source>
</evidence>
<dbReference type="AlphaFoldDB" id="T1IL86"/>
<accession>T1IL86</accession>
<dbReference type="InterPro" id="IPR029034">
    <property type="entry name" value="Cystine-knot_cytokine"/>
</dbReference>
<evidence type="ECO:0000256" key="5">
    <source>
        <dbReference type="SAM" id="SignalP"/>
    </source>
</evidence>
<dbReference type="SUPFAM" id="SSF57501">
    <property type="entry name" value="Cystine-knot cytokines"/>
    <property type="match status" value="1"/>
</dbReference>
<name>T1IL86_STRMM</name>
<feature type="domain" description="Spaetzle" evidence="6">
    <location>
        <begin position="689"/>
        <end position="783"/>
    </location>
</feature>
<feature type="region of interest" description="Disordered" evidence="4">
    <location>
        <begin position="292"/>
        <end position="328"/>
    </location>
</feature>
<dbReference type="eggNOG" id="ENOG502SENV">
    <property type="taxonomic scope" value="Eukaryota"/>
</dbReference>
<dbReference type="STRING" id="126957.T1IL86"/>
<feature type="region of interest" description="Disordered" evidence="4">
    <location>
        <begin position="209"/>
        <end position="273"/>
    </location>
</feature>
<organism evidence="7 8">
    <name type="scientific">Strigamia maritima</name>
    <name type="common">European centipede</name>
    <name type="synonym">Geophilus maritimus</name>
    <dbReference type="NCBI Taxonomy" id="126957"/>
    <lineage>
        <taxon>Eukaryota</taxon>
        <taxon>Metazoa</taxon>
        <taxon>Ecdysozoa</taxon>
        <taxon>Arthropoda</taxon>
        <taxon>Myriapoda</taxon>
        <taxon>Chilopoda</taxon>
        <taxon>Pleurostigmophora</taxon>
        <taxon>Geophilomorpha</taxon>
        <taxon>Linotaeniidae</taxon>
        <taxon>Strigamia</taxon>
    </lineage>
</organism>
<feature type="compositionally biased region" description="Basic residues" evidence="4">
    <location>
        <begin position="313"/>
        <end position="328"/>
    </location>
</feature>
<evidence type="ECO:0000313" key="8">
    <source>
        <dbReference type="Proteomes" id="UP000014500"/>
    </source>
</evidence>
<dbReference type="Gene3D" id="2.10.90.10">
    <property type="entry name" value="Cystine-knot cytokines"/>
    <property type="match status" value="1"/>
</dbReference>
<reference evidence="7" key="2">
    <citation type="submission" date="2015-02" db="UniProtKB">
        <authorList>
            <consortium name="EnsemblMetazoa"/>
        </authorList>
    </citation>
    <scope>IDENTIFICATION</scope>
</reference>
<evidence type="ECO:0000313" key="7">
    <source>
        <dbReference type="EnsemblMetazoa" id="SMAR001706-PA"/>
    </source>
</evidence>
<dbReference type="Proteomes" id="UP000014500">
    <property type="component" value="Unassembled WGS sequence"/>
</dbReference>
<feature type="signal peptide" evidence="5">
    <location>
        <begin position="1"/>
        <end position="23"/>
    </location>
</feature>
<dbReference type="GO" id="GO:0005615">
    <property type="term" value="C:extracellular space"/>
    <property type="evidence" value="ECO:0007669"/>
    <property type="project" value="UniProtKB-ARBA"/>
</dbReference>
<dbReference type="InterPro" id="IPR052444">
    <property type="entry name" value="Spz/Toll_ligand-like"/>
</dbReference>
<dbReference type="EnsemblMetazoa" id="SMAR001706-RA">
    <property type="protein sequence ID" value="SMAR001706-PA"/>
    <property type="gene ID" value="SMAR001706"/>
</dbReference>
<keyword evidence="8" id="KW-1185">Reference proteome</keyword>
<evidence type="ECO:0000256" key="3">
    <source>
        <dbReference type="ARBA" id="ARBA00023180"/>
    </source>
</evidence>
<evidence type="ECO:0000256" key="2">
    <source>
        <dbReference type="ARBA" id="ARBA00023157"/>
    </source>
</evidence>
<feature type="compositionally biased region" description="Basic and acidic residues" evidence="4">
    <location>
        <begin position="298"/>
        <end position="312"/>
    </location>
</feature>
<reference evidence="8" key="1">
    <citation type="submission" date="2011-05" db="EMBL/GenBank/DDBJ databases">
        <authorList>
            <person name="Richards S.R."/>
            <person name="Qu J."/>
            <person name="Jiang H."/>
            <person name="Jhangiani S.N."/>
            <person name="Agravi P."/>
            <person name="Goodspeed R."/>
            <person name="Gross S."/>
            <person name="Mandapat C."/>
            <person name="Jackson L."/>
            <person name="Mathew T."/>
            <person name="Pu L."/>
            <person name="Thornton R."/>
            <person name="Saada N."/>
            <person name="Wilczek-Boney K.B."/>
            <person name="Lee S."/>
            <person name="Kovar C."/>
            <person name="Wu Y."/>
            <person name="Scherer S.E."/>
            <person name="Worley K.C."/>
            <person name="Muzny D.M."/>
            <person name="Gibbs R."/>
        </authorList>
    </citation>
    <scope>NUCLEOTIDE SEQUENCE</scope>
    <source>
        <strain evidence="8">Brora</strain>
    </source>
</reference>